<evidence type="ECO:0000313" key="3">
    <source>
        <dbReference type="Proteomes" id="UP000298663"/>
    </source>
</evidence>
<evidence type="ECO:0000313" key="2">
    <source>
        <dbReference type="EMBL" id="TKR71735.1"/>
    </source>
</evidence>
<comment type="caution">
    <text evidence="2">The sequence shown here is derived from an EMBL/GenBank/DDBJ whole genome shotgun (WGS) entry which is preliminary data.</text>
</comment>
<reference evidence="2 3" key="1">
    <citation type="journal article" date="2015" name="Genome Biol.">
        <title>Comparative genomics of Steinernema reveals deeply conserved gene regulatory networks.</title>
        <authorList>
            <person name="Dillman A.R."/>
            <person name="Macchietto M."/>
            <person name="Porter C.F."/>
            <person name="Rogers A."/>
            <person name="Williams B."/>
            <person name="Antoshechkin I."/>
            <person name="Lee M.M."/>
            <person name="Goodwin Z."/>
            <person name="Lu X."/>
            <person name="Lewis E.E."/>
            <person name="Goodrich-Blair H."/>
            <person name="Stock S.P."/>
            <person name="Adams B.J."/>
            <person name="Sternberg P.W."/>
            <person name="Mortazavi A."/>
        </authorList>
    </citation>
    <scope>NUCLEOTIDE SEQUENCE [LARGE SCALE GENOMIC DNA]</scope>
    <source>
        <strain evidence="2 3">ALL</strain>
    </source>
</reference>
<organism evidence="2 3">
    <name type="scientific">Steinernema carpocapsae</name>
    <name type="common">Entomopathogenic nematode</name>
    <dbReference type="NCBI Taxonomy" id="34508"/>
    <lineage>
        <taxon>Eukaryota</taxon>
        <taxon>Metazoa</taxon>
        <taxon>Ecdysozoa</taxon>
        <taxon>Nematoda</taxon>
        <taxon>Chromadorea</taxon>
        <taxon>Rhabditida</taxon>
        <taxon>Tylenchina</taxon>
        <taxon>Panagrolaimomorpha</taxon>
        <taxon>Strongyloidoidea</taxon>
        <taxon>Steinernematidae</taxon>
        <taxon>Steinernema</taxon>
    </lineage>
</organism>
<feature type="compositionally biased region" description="Low complexity" evidence="1">
    <location>
        <begin position="12"/>
        <end position="21"/>
    </location>
</feature>
<proteinExistence type="predicted"/>
<dbReference type="Proteomes" id="UP000298663">
    <property type="component" value="Unassembled WGS sequence"/>
</dbReference>
<evidence type="ECO:0000256" key="1">
    <source>
        <dbReference type="SAM" id="MobiDB-lite"/>
    </source>
</evidence>
<keyword evidence="3" id="KW-1185">Reference proteome</keyword>
<gene>
    <name evidence="2" type="ORF">L596_019284</name>
</gene>
<dbReference type="EMBL" id="AZBU02000006">
    <property type="protein sequence ID" value="TKR71735.1"/>
    <property type="molecule type" value="Genomic_DNA"/>
</dbReference>
<feature type="compositionally biased region" description="Basic and acidic residues" evidence="1">
    <location>
        <begin position="1"/>
        <end position="11"/>
    </location>
</feature>
<reference evidence="2 3" key="2">
    <citation type="journal article" date="2019" name="G3 (Bethesda)">
        <title>Hybrid Assembly of the Genome of the Entomopathogenic Nematode Steinernema carpocapsae Identifies the X-Chromosome.</title>
        <authorList>
            <person name="Serra L."/>
            <person name="Macchietto M."/>
            <person name="Macias-Munoz A."/>
            <person name="McGill C.J."/>
            <person name="Rodriguez I.M."/>
            <person name="Rodriguez B."/>
            <person name="Murad R."/>
            <person name="Mortazavi A."/>
        </authorList>
    </citation>
    <scope>NUCLEOTIDE SEQUENCE [LARGE SCALE GENOMIC DNA]</scope>
    <source>
        <strain evidence="2 3">ALL</strain>
    </source>
</reference>
<name>A0A4V6A0Q5_STECR</name>
<feature type="region of interest" description="Disordered" evidence="1">
    <location>
        <begin position="1"/>
        <end position="94"/>
    </location>
</feature>
<accession>A0A4V6A0Q5</accession>
<feature type="compositionally biased region" description="Basic and acidic residues" evidence="1">
    <location>
        <begin position="53"/>
        <end position="66"/>
    </location>
</feature>
<dbReference type="AlphaFoldDB" id="A0A4V6A0Q5"/>
<feature type="compositionally biased region" description="Basic and acidic residues" evidence="1">
    <location>
        <begin position="78"/>
        <end position="94"/>
    </location>
</feature>
<sequence>MLQNSHRREALQLRTLRTRLPAAREPHQASPNPHYGEAVRVQRVRKGLQPRFEPSHAHEDPHEQQPDHVLPSLQQDLPAKERLQESSVRPHGDV</sequence>
<protein>
    <submittedName>
        <fullName evidence="2">Uncharacterized protein</fullName>
    </submittedName>
</protein>